<dbReference type="GO" id="GO:0000244">
    <property type="term" value="P:spliceosomal tri-snRNP complex assembly"/>
    <property type="evidence" value="ECO:0007669"/>
    <property type="project" value="InterPro"/>
</dbReference>
<dbReference type="AlphaFoldDB" id="A0AA35S501"/>
<dbReference type="EMBL" id="CASHTH010001990">
    <property type="protein sequence ID" value="CAI8023059.1"/>
    <property type="molecule type" value="Genomic_DNA"/>
</dbReference>
<dbReference type="SUPFAM" id="SSF89124">
    <property type="entry name" value="Nop domain"/>
    <property type="match status" value="1"/>
</dbReference>
<protein>
    <submittedName>
        <fullName evidence="2">U4/U6 small nuclear ribonucleoprotein Prp31</fullName>
    </submittedName>
</protein>
<comment type="caution">
    <text evidence="2">The sequence shown here is derived from an EMBL/GenBank/DDBJ whole genome shotgun (WGS) entry which is preliminary data.</text>
</comment>
<proteinExistence type="predicted"/>
<dbReference type="InterPro" id="IPR036070">
    <property type="entry name" value="Nop_dom_sf"/>
</dbReference>
<dbReference type="PANTHER" id="PTHR13904:SF0">
    <property type="entry name" value="U4_U6 SMALL NUCLEAR RIBONUCLEOPROTEIN PRP31"/>
    <property type="match status" value="1"/>
</dbReference>
<dbReference type="GO" id="GO:0071011">
    <property type="term" value="C:precatalytic spliceosome"/>
    <property type="evidence" value="ECO:0007669"/>
    <property type="project" value="TreeGrafter"/>
</dbReference>
<sequence length="114" mass="12788">MVVSVTASTTQGQRIEQEELDCVMEACDMALILNEKKLKILGYVESRMSFIAPNVSAIVGSTVATKLMGTRCPKKDSGWFFISSNSSTHWIYFLFRPCSEHTTSPQHDIPRGIW</sequence>
<accession>A0AA35S501</accession>
<evidence type="ECO:0000313" key="2">
    <source>
        <dbReference type="EMBL" id="CAI8023059.1"/>
    </source>
</evidence>
<dbReference type="Pfam" id="PF01798">
    <property type="entry name" value="Nop"/>
    <property type="match status" value="1"/>
</dbReference>
<dbReference type="Gene3D" id="1.10.246.90">
    <property type="entry name" value="Nop domain"/>
    <property type="match status" value="1"/>
</dbReference>
<dbReference type="InterPro" id="IPR027105">
    <property type="entry name" value="Prp31"/>
</dbReference>
<gene>
    <name evidence="2" type="ORF">GBAR_LOCUS13492</name>
</gene>
<dbReference type="GO" id="GO:0005687">
    <property type="term" value="C:U4 snRNP"/>
    <property type="evidence" value="ECO:0007669"/>
    <property type="project" value="TreeGrafter"/>
</dbReference>
<keyword evidence="3" id="KW-1185">Reference proteome</keyword>
<dbReference type="Gene3D" id="1.10.287.4070">
    <property type="match status" value="1"/>
</dbReference>
<dbReference type="Proteomes" id="UP001174909">
    <property type="component" value="Unassembled WGS sequence"/>
</dbReference>
<reference evidence="2" key="1">
    <citation type="submission" date="2023-03" db="EMBL/GenBank/DDBJ databases">
        <authorList>
            <person name="Steffen K."/>
            <person name="Cardenas P."/>
        </authorList>
    </citation>
    <scope>NUCLEOTIDE SEQUENCE</scope>
</reference>
<evidence type="ECO:0000259" key="1">
    <source>
        <dbReference type="Pfam" id="PF01798"/>
    </source>
</evidence>
<dbReference type="PANTHER" id="PTHR13904">
    <property type="entry name" value="PRE-MRNA SPLICING FACTOR PRP31"/>
    <property type="match status" value="1"/>
</dbReference>
<organism evidence="2 3">
    <name type="scientific">Geodia barretti</name>
    <name type="common">Barrett's horny sponge</name>
    <dbReference type="NCBI Taxonomy" id="519541"/>
    <lineage>
        <taxon>Eukaryota</taxon>
        <taxon>Metazoa</taxon>
        <taxon>Porifera</taxon>
        <taxon>Demospongiae</taxon>
        <taxon>Heteroscleromorpha</taxon>
        <taxon>Tetractinellida</taxon>
        <taxon>Astrophorina</taxon>
        <taxon>Geodiidae</taxon>
        <taxon>Geodia</taxon>
    </lineage>
</organism>
<dbReference type="GO" id="GO:0046540">
    <property type="term" value="C:U4/U6 x U5 tri-snRNP complex"/>
    <property type="evidence" value="ECO:0007669"/>
    <property type="project" value="InterPro"/>
</dbReference>
<dbReference type="InterPro" id="IPR002687">
    <property type="entry name" value="Nop_dom"/>
</dbReference>
<dbReference type="InterPro" id="IPR042239">
    <property type="entry name" value="Nop_C"/>
</dbReference>
<keyword evidence="2" id="KW-0687">Ribonucleoprotein</keyword>
<feature type="domain" description="Nop" evidence="1">
    <location>
        <begin position="1"/>
        <end position="69"/>
    </location>
</feature>
<name>A0AA35S501_GEOBA</name>
<evidence type="ECO:0000313" key="3">
    <source>
        <dbReference type="Proteomes" id="UP001174909"/>
    </source>
</evidence>